<evidence type="ECO:0000313" key="3">
    <source>
        <dbReference type="Proteomes" id="UP000004358"/>
    </source>
</evidence>
<dbReference type="AlphaFoldDB" id="A3ZPA5"/>
<proteinExistence type="predicted"/>
<gene>
    <name evidence="2" type="ORF">DSM3645_28417</name>
</gene>
<organism evidence="2 3">
    <name type="scientific">Blastopirellula marina DSM 3645</name>
    <dbReference type="NCBI Taxonomy" id="314230"/>
    <lineage>
        <taxon>Bacteria</taxon>
        <taxon>Pseudomonadati</taxon>
        <taxon>Planctomycetota</taxon>
        <taxon>Planctomycetia</taxon>
        <taxon>Pirellulales</taxon>
        <taxon>Pirellulaceae</taxon>
        <taxon>Blastopirellula</taxon>
    </lineage>
</organism>
<dbReference type="eggNOG" id="COG1396">
    <property type="taxonomic scope" value="Bacteria"/>
</dbReference>
<dbReference type="STRING" id="314230.DSM3645_28417"/>
<reference evidence="2 3" key="1">
    <citation type="submission" date="2006-02" db="EMBL/GenBank/DDBJ databases">
        <authorList>
            <person name="Amann R."/>
            <person name="Ferriera S."/>
            <person name="Johnson J."/>
            <person name="Kravitz S."/>
            <person name="Halpern A."/>
            <person name="Remington K."/>
            <person name="Beeson K."/>
            <person name="Tran B."/>
            <person name="Rogers Y.-H."/>
            <person name="Friedman R."/>
            <person name="Venter J.C."/>
        </authorList>
    </citation>
    <scope>NUCLEOTIDE SEQUENCE [LARGE SCALE GENOMIC DNA]</scope>
    <source>
        <strain evidence="2 3">DSM 3645</strain>
    </source>
</reference>
<protein>
    <recommendedName>
        <fullName evidence="1">HNH endonuclease 5 domain-containing protein</fullName>
    </recommendedName>
</protein>
<dbReference type="Pfam" id="PF14279">
    <property type="entry name" value="HNH_5"/>
    <property type="match status" value="1"/>
</dbReference>
<feature type="domain" description="HNH endonuclease 5" evidence="1">
    <location>
        <begin position="44"/>
        <end position="95"/>
    </location>
</feature>
<dbReference type="EMBL" id="AANZ01000004">
    <property type="protein sequence ID" value="EAQ81583.1"/>
    <property type="molecule type" value="Genomic_DNA"/>
</dbReference>
<accession>A3ZPA5</accession>
<sequence length="328" mass="36278">MTPCEMDAAARQYFDERYEVAVRHPLVAPRPIMLPPDDPARRRCRFCGQESGQVSFSDDAHAVSNLLGNKSLFSPNQCNDCNRRYGQEYEDHLGKWSNLARAIAQVPGKKNKRPTFKSNDLRVETVASGLSIHVPSPHSVDDLLADGLPDVIELTGNTASQPHVPIRAGMALVKMACSLCPSEDLSQCQNAIAWLAERQGFRMSQFPVYFAFTPGPISNAASEAVLLRRKGDGAEPYLWFIVQFCNFRFQVFVPGCPADAHWAGEGSTLPVTLKHYPSRFGPDWPFGPTTFSWGDWSGTEPVRTTTTATHQLVELIGITRPIAETTAK</sequence>
<dbReference type="HOGENOM" id="CLU_062192_0_0_0"/>
<comment type="caution">
    <text evidence="2">The sequence shown here is derived from an EMBL/GenBank/DDBJ whole genome shotgun (WGS) entry which is preliminary data.</text>
</comment>
<dbReference type="Proteomes" id="UP000004358">
    <property type="component" value="Unassembled WGS sequence"/>
</dbReference>
<dbReference type="InterPro" id="IPR029471">
    <property type="entry name" value="HNH_5"/>
</dbReference>
<dbReference type="OrthoDB" id="255953at2"/>
<evidence type="ECO:0000259" key="1">
    <source>
        <dbReference type="Pfam" id="PF14279"/>
    </source>
</evidence>
<name>A3ZPA5_9BACT</name>
<evidence type="ECO:0000313" key="2">
    <source>
        <dbReference type="EMBL" id="EAQ81583.1"/>
    </source>
</evidence>